<keyword evidence="3" id="KW-0648">Protein biosynthesis</keyword>
<protein>
    <submittedName>
        <fullName evidence="4">Uncharacterized protein</fullName>
    </submittedName>
</protein>
<dbReference type="PANTHER" id="PTHR23253:SF9">
    <property type="entry name" value="EUKARYOTIC TRANSLATION INITIATION FACTOR 4 GAMMA 2"/>
    <property type="match status" value="1"/>
</dbReference>
<sequence>MRKSRGILNKLTFDKFDFLYEQIILVGITQLAEIIGLMKLVFEPAVTQHHFVQM</sequence>
<dbReference type="SUPFAM" id="SSF48371">
    <property type="entry name" value="ARM repeat"/>
    <property type="match status" value="1"/>
</dbReference>
<evidence type="ECO:0000313" key="5">
    <source>
        <dbReference type="Proteomes" id="UP000054282"/>
    </source>
</evidence>
<name>A0A0L7MAU2_PLAF4</name>
<reference evidence="5" key="1">
    <citation type="submission" date="2006-09" db="EMBL/GenBank/DDBJ databases">
        <title>Annotation of Plasmodium falciparum Dd2.</title>
        <authorList>
            <consortium name="The Broad Institute Genome Sequencing Platform"/>
            <person name="Volkman S.K."/>
            <person name="Neafsey D.E."/>
            <person name="Dash A.P."/>
            <person name="Chitnis C.E."/>
            <person name="Hartl D.L."/>
            <person name="Young S.K."/>
            <person name="Zeng Q."/>
            <person name="Koehrsen M."/>
            <person name="Alvarado L."/>
            <person name="Berlin A."/>
            <person name="Borenstein D."/>
            <person name="Chapman S.B."/>
            <person name="Chen Z."/>
            <person name="Engels R."/>
            <person name="Freedman E."/>
            <person name="Gellesch M."/>
            <person name="Goldberg J."/>
            <person name="Griggs A."/>
            <person name="Gujja S."/>
            <person name="Heilman E.R."/>
            <person name="Heiman D.I."/>
            <person name="Howarth C."/>
            <person name="Jen D."/>
            <person name="Larson L."/>
            <person name="Mehta T."/>
            <person name="Neiman D."/>
            <person name="Park D."/>
            <person name="Pearson M."/>
            <person name="Roberts A."/>
            <person name="Saif S."/>
            <person name="Shea T."/>
            <person name="Shenoy N."/>
            <person name="Sisk P."/>
            <person name="Stolte C."/>
            <person name="Sykes S."/>
            <person name="Walk T."/>
            <person name="White J."/>
            <person name="Yandava C."/>
            <person name="Haas B."/>
            <person name="Henn M.R."/>
            <person name="Nusbaum C."/>
            <person name="Birren B."/>
        </authorList>
    </citation>
    <scope>NUCLEOTIDE SEQUENCE [LARGE SCALE GENOMIC DNA]</scope>
</reference>
<comment type="similarity">
    <text evidence="1">Belongs to the eukaryotic initiation factor 4G family.</text>
</comment>
<dbReference type="GO" id="GO:0003729">
    <property type="term" value="F:mRNA binding"/>
    <property type="evidence" value="ECO:0007669"/>
    <property type="project" value="TreeGrafter"/>
</dbReference>
<keyword evidence="2" id="KW-0396">Initiation factor</keyword>
<organism evidence="4 5">
    <name type="scientific">Plasmodium falciparum (isolate Dd2)</name>
    <dbReference type="NCBI Taxonomy" id="57267"/>
    <lineage>
        <taxon>Eukaryota</taxon>
        <taxon>Sar</taxon>
        <taxon>Alveolata</taxon>
        <taxon>Apicomplexa</taxon>
        <taxon>Aconoidasida</taxon>
        <taxon>Haemosporida</taxon>
        <taxon>Plasmodiidae</taxon>
        <taxon>Plasmodium</taxon>
        <taxon>Plasmodium (Laverania)</taxon>
    </lineage>
</organism>
<gene>
    <name evidence="4" type="ORF">PFDG_05269</name>
</gene>
<dbReference type="PANTHER" id="PTHR23253">
    <property type="entry name" value="EUKARYOTIC TRANSLATION INITIATION FACTOR 4 GAMMA"/>
    <property type="match status" value="1"/>
</dbReference>
<evidence type="ECO:0000313" key="4">
    <source>
        <dbReference type="EMBL" id="KOB89715.1"/>
    </source>
</evidence>
<evidence type="ECO:0000256" key="3">
    <source>
        <dbReference type="ARBA" id="ARBA00022917"/>
    </source>
</evidence>
<dbReference type="InterPro" id="IPR016024">
    <property type="entry name" value="ARM-type_fold"/>
</dbReference>
<dbReference type="EMBL" id="GG703018">
    <property type="protein sequence ID" value="KOB89715.1"/>
    <property type="molecule type" value="Genomic_DNA"/>
</dbReference>
<evidence type="ECO:0000256" key="2">
    <source>
        <dbReference type="ARBA" id="ARBA00022540"/>
    </source>
</evidence>
<dbReference type="AlphaFoldDB" id="A0A0L7MAU2"/>
<accession>A0A0L7MAU2</accession>
<evidence type="ECO:0000256" key="1">
    <source>
        <dbReference type="ARBA" id="ARBA00005775"/>
    </source>
</evidence>
<reference evidence="5" key="2">
    <citation type="submission" date="2006-09" db="EMBL/GenBank/DDBJ databases">
        <title>The genome sequence of Plasmodium falciparum Dd2.</title>
        <authorList>
            <consortium name="The Broad Institute Genome Sequencing Platform"/>
            <person name="Birren B."/>
            <person name="Lander E."/>
            <person name="Galagan J."/>
            <person name="Nusbaum C."/>
            <person name="Devon K."/>
            <person name="Henn M."/>
            <person name="Jaffe D."/>
            <person name="Butler J."/>
            <person name="Alvarez P."/>
            <person name="Gnerre S."/>
            <person name="Grabherr M."/>
            <person name="Kleber M."/>
            <person name="Mauceli E."/>
            <person name="Brockman W."/>
            <person name="MacCallum I.A."/>
            <person name="Rounsley S."/>
            <person name="Young S."/>
            <person name="LaButti K."/>
            <person name="Pushparaj V."/>
            <person name="DeCaprio D."/>
            <person name="Crawford M."/>
            <person name="Koehrsen M."/>
            <person name="Engels R."/>
            <person name="Montgomery P."/>
            <person name="Pearson M."/>
            <person name="Howarth C."/>
            <person name="Larson L."/>
            <person name="Luoma S."/>
            <person name="White J."/>
            <person name="Kodira C."/>
            <person name="Zeng Q."/>
            <person name="O'Leary S."/>
            <person name="Yandava C."/>
            <person name="Alvarado L."/>
            <person name="Wirth D."/>
            <person name="Volkman S."/>
            <person name="Hartl D."/>
        </authorList>
    </citation>
    <scope>NUCLEOTIDE SEQUENCE [LARGE SCALE GENOMIC DNA]</scope>
</reference>
<dbReference type="Proteomes" id="UP000054282">
    <property type="component" value="Unassembled WGS sequence"/>
</dbReference>
<dbReference type="Gene3D" id="1.25.40.180">
    <property type="match status" value="1"/>
</dbReference>
<dbReference type="KEGG" id="pfd:PFDG_05269"/>
<proteinExistence type="inferred from homology"/>
<dbReference type="GO" id="GO:0016281">
    <property type="term" value="C:eukaryotic translation initiation factor 4F complex"/>
    <property type="evidence" value="ECO:0007669"/>
    <property type="project" value="TreeGrafter"/>
</dbReference>
<dbReference type="GO" id="GO:0003743">
    <property type="term" value="F:translation initiation factor activity"/>
    <property type="evidence" value="ECO:0007669"/>
    <property type="project" value="UniProtKB-KW"/>
</dbReference>